<feature type="transmembrane region" description="Helical" evidence="6">
    <location>
        <begin position="323"/>
        <end position="345"/>
    </location>
</feature>
<keyword evidence="2 6" id="KW-0812">Transmembrane</keyword>
<evidence type="ECO:0000256" key="3">
    <source>
        <dbReference type="ARBA" id="ARBA00022989"/>
    </source>
</evidence>
<evidence type="ECO:0000256" key="5">
    <source>
        <dbReference type="SAM" id="MobiDB-lite"/>
    </source>
</evidence>
<dbReference type="InterPro" id="IPR020846">
    <property type="entry name" value="MFS_dom"/>
</dbReference>
<dbReference type="PANTHER" id="PTHR23531">
    <property type="entry name" value="QUINOLENE RESISTANCE PROTEIN NORA"/>
    <property type="match status" value="1"/>
</dbReference>
<evidence type="ECO:0000256" key="2">
    <source>
        <dbReference type="ARBA" id="ARBA00022692"/>
    </source>
</evidence>
<evidence type="ECO:0000313" key="9">
    <source>
        <dbReference type="Proteomes" id="UP001324287"/>
    </source>
</evidence>
<feature type="transmembrane region" description="Helical" evidence="6">
    <location>
        <begin position="199"/>
        <end position="223"/>
    </location>
</feature>
<sequence length="392" mass="38876">MAPPRDADPDRGHGAGVRQFLPDPRLPPRLRGGRGAAVSTAGGVTAVFLVVTVAVQATIPALTARYGVGPVLIAGLLAMGLPAPLYVLDDGLAWICALSAVRGAGFSVLTVLGATLAARVAPPERRGESVGLYGLAIAIPNLAAVPAGVALVLGGHVGWMAWLAASPVLGVLLVPRLVRSVAPEPGPGPAGSGRAAVRAALAPSAVLLLVTMAGGGVMTFLPIERPDGALATTALLVFGVTGAITRWRAGALSDRLGTRVLLPVALVVAAVGLVGTGVGLTAGDAWILVGVAVFGAGYGATQNLTLVAAFARAGERGTTTASAMWNASFDAGTAMGALVLGFLAAGIGLDWTYAVVAALLAAALPLASAAARWPSAPDRCPRPGRRSPAASG</sequence>
<feature type="domain" description="Major facilitator superfamily (MFS) profile" evidence="7">
    <location>
        <begin position="195"/>
        <end position="392"/>
    </location>
</feature>
<dbReference type="PROSITE" id="PS50850">
    <property type="entry name" value="MFS"/>
    <property type="match status" value="1"/>
</dbReference>
<keyword evidence="3 6" id="KW-1133">Transmembrane helix</keyword>
<evidence type="ECO:0000313" key="8">
    <source>
        <dbReference type="EMBL" id="WRL65227.1"/>
    </source>
</evidence>
<feature type="region of interest" description="Disordered" evidence="5">
    <location>
        <begin position="373"/>
        <end position="392"/>
    </location>
</feature>
<dbReference type="EMBL" id="CP141261">
    <property type="protein sequence ID" value="WRL65227.1"/>
    <property type="molecule type" value="Genomic_DNA"/>
</dbReference>
<feature type="transmembrane region" description="Helical" evidence="6">
    <location>
        <begin position="159"/>
        <end position="178"/>
    </location>
</feature>
<evidence type="ECO:0000259" key="7">
    <source>
        <dbReference type="PROSITE" id="PS50850"/>
    </source>
</evidence>
<feature type="transmembrane region" description="Helical" evidence="6">
    <location>
        <begin position="286"/>
        <end position="311"/>
    </location>
</feature>
<comment type="subcellular location">
    <subcellularLocation>
        <location evidence="1">Cell membrane</location>
        <topology evidence="1">Multi-pass membrane protein</topology>
    </subcellularLocation>
</comment>
<dbReference type="InterPro" id="IPR052714">
    <property type="entry name" value="MFS_Exporter"/>
</dbReference>
<evidence type="ECO:0000256" key="6">
    <source>
        <dbReference type="SAM" id="Phobius"/>
    </source>
</evidence>
<feature type="transmembrane region" description="Helical" evidence="6">
    <location>
        <begin position="67"/>
        <end position="86"/>
    </location>
</feature>
<keyword evidence="4 6" id="KW-0472">Membrane</keyword>
<dbReference type="InterPro" id="IPR011701">
    <property type="entry name" value="MFS"/>
</dbReference>
<feature type="transmembrane region" description="Helical" evidence="6">
    <location>
        <begin position="229"/>
        <end position="248"/>
    </location>
</feature>
<dbReference type="InterPro" id="IPR036259">
    <property type="entry name" value="MFS_trans_sf"/>
</dbReference>
<feature type="transmembrane region" description="Helical" evidence="6">
    <location>
        <begin position="92"/>
        <end position="118"/>
    </location>
</feature>
<dbReference type="SUPFAM" id="SSF103473">
    <property type="entry name" value="MFS general substrate transporter"/>
    <property type="match status" value="1"/>
</dbReference>
<evidence type="ECO:0000256" key="1">
    <source>
        <dbReference type="ARBA" id="ARBA00004651"/>
    </source>
</evidence>
<evidence type="ECO:0000256" key="4">
    <source>
        <dbReference type="ARBA" id="ARBA00023136"/>
    </source>
</evidence>
<feature type="transmembrane region" description="Helical" evidence="6">
    <location>
        <begin position="260"/>
        <end position="280"/>
    </location>
</feature>
<accession>A0ABZ1B337</accession>
<dbReference type="Pfam" id="PF07690">
    <property type="entry name" value="MFS_1"/>
    <property type="match status" value="1"/>
</dbReference>
<dbReference type="RefSeq" id="WP_324276551.1">
    <property type="nucleotide sequence ID" value="NZ_CP141261.1"/>
</dbReference>
<feature type="transmembrane region" description="Helical" evidence="6">
    <location>
        <begin position="351"/>
        <end position="373"/>
    </location>
</feature>
<dbReference type="PANTHER" id="PTHR23531:SF1">
    <property type="entry name" value="QUINOLENE RESISTANCE PROTEIN NORA"/>
    <property type="match status" value="1"/>
</dbReference>
<reference evidence="8 9" key="1">
    <citation type="submission" date="2023-12" db="EMBL/GenBank/DDBJ databases">
        <title>Blastococcus brunescens sp. nov., an actonobacterium isolated from sandstone collected in sahara desert.</title>
        <authorList>
            <person name="Gtari M."/>
            <person name="Ghodhbane F."/>
        </authorList>
    </citation>
    <scope>NUCLEOTIDE SEQUENCE [LARGE SCALE GENOMIC DNA]</scope>
    <source>
        <strain evidence="8 9">BMG 8361</strain>
    </source>
</reference>
<keyword evidence="9" id="KW-1185">Reference proteome</keyword>
<dbReference type="Gene3D" id="1.20.1250.20">
    <property type="entry name" value="MFS general substrate transporter like domains"/>
    <property type="match status" value="2"/>
</dbReference>
<protein>
    <submittedName>
        <fullName evidence="8">MFS transporter</fullName>
    </submittedName>
</protein>
<gene>
    <name evidence="8" type="ORF">U6N30_06055</name>
</gene>
<feature type="transmembrane region" description="Helical" evidence="6">
    <location>
        <begin position="130"/>
        <end position="153"/>
    </location>
</feature>
<name>A0ABZ1B337_9ACTN</name>
<proteinExistence type="predicted"/>
<dbReference type="Proteomes" id="UP001324287">
    <property type="component" value="Chromosome"/>
</dbReference>
<feature type="transmembrane region" description="Helical" evidence="6">
    <location>
        <begin position="36"/>
        <end position="55"/>
    </location>
</feature>
<organism evidence="8 9">
    <name type="scientific">Blastococcus brunescens</name>
    <dbReference type="NCBI Taxonomy" id="1564165"/>
    <lineage>
        <taxon>Bacteria</taxon>
        <taxon>Bacillati</taxon>
        <taxon>Actinomycetota</taxon>
        <taxon>Actinomycetes</taxon>
        <taxon>Geodermatophilales</taxon>
        <taxon>Geodermatophilaceae</taxon>
        <taxon>Blastococcus</taxon>
    </lineage>
</organism>